<sequence>MELTETRLRGGIWQGILTDTPTLPAGTEPAVAVTWLDRPVEGVELTELDPEQGSWTLRVPIPSEAVADGVQTFVISDGESGEKLASFSLIAGAPAADDIRVEIELLRAELDMLKRAFRRHCLETG</sequence>
<evidence type="ECO:0000313" key="2">
    <source>
        <dbReference type="Proteomes" id="UP000215377"/>
    </source>
</evidence>
<dbReference type="OrthoDB" id="7772846at2"/>
<organism evidence="1 2">
    <name type="scientific">Marinibacterium profundimaris</name>
    <dbReference type="NCBI Taxonomy" id="1679460"/>
    <lineage>
        <taxon>Bacteria</taxon>
        <taxon>Pseudomonadati</taxon>
        <taxon>Pseudomonadota</taxon>
        <taxon>Alphaproteobacteria</taxon>
        <taxon>Rhodobacterales</taxon>
        <taxon>Paracoccaceae</taxon>
        <taxon>Marinibacterium</taxon>
    </lineage>
</organism>
<name>A0A225NNZ7_9RHOB</name>
<accession>A0A225NNZ7</accession>
<evidence type="ECO:0000313" key="1">
    <source>
        <dbReference type="EMBL" id="OWU76009.1"/>
    </source>
</evidence>
<protein>
    <submittedName>
        <fullName evidence="1">Uncharacterized protein</fullName>
    </submittedName>
</protein>
<proteinExistence type="predicted"/>
<gene>
    <name evidence="1" type="ORF">ATO3_07505</name>
</gene>
<comment type="caution">
    <text evidence="1">The sequence shown here is derived from an EMBL/GenBank/DDBJ whole genome shotgun (WGS) entry which is preliminary data.</text>
</comment>
<reference evidence="1 2" key="1">
    <citation type="submission" date="2013-04" db="EMBL/GenBank/DDBJ databases">
        <title>Oceanicola sp. 22II1-22F33 Genome Sequencing.</title>
        <authorList>
            <person name="Lai Q."/>
            <person name="Li G."/>
            <person name="Shao Z."/>
        </authorList>
    </citation>
    <scope>NUCLEOTIDE SEQUENCE [LARGE SCALE GENOMIC DNA]</scope>
    <source>
        <strain evidence="1 2">22II1-22F33</strain>
    </source>
</reference>
<dbReference type="AlphaFoldDB" id="A0A225NNZ7"/>
<keyword evidence="2" id="KW-1185">Reference proteome</keyword>
<dbReference type="Proteomes" id="UP000215377">
    <property type="component" value="Unassembled WGS sequence"/>
</dbReference>
<dbReference type="EMBL" id="AQQR01000002">
    <property type="protein sequence ID" value="OWU76009.1"/>
    <property type="molecule type" value="Genomic_DNA"/>
</dbReference>
<dbReference type="RefSeq" id="WP_088649203.1">
    <property type="nucleotide sequence ID" value="NZ_AQQR01000002.1"/>
</dbReference>